<evidence type="ECO:0000259" key="1">
    <source>
        <dbReference type="PROSITE" id="PS50263"/>
    </source>
</evidence>
<name>A0ABR5IUI9_9ACTN</name>
<dbReference type="InterPro" id="IPR036526">
    <property type="entry name" value="C-N_Hydrolase_sf"/>
</dbReference>
<dbReference type="SUPFAM" id="SSF56317">
    <property type="entry name" value="Carbon-nitrogen hydrolase"/>
    <property type="match status" value="1"/>
</dbReference>
<sequence length="95" mass="9476">MPSLRVALYQGPSGIPESTADSLAALAAAARRAAGSGARLLLTGELYLTGYALGEDVHRRAESASGPGAEAVARIAAETGIAIGLSLLNISDGAR</sequence>
<feature type="domain" description="CN hydrolase" evidence="1">
    <location>
        <begin position="4"/>
        <end position="95"/>
    </location>
</feature>
<keyword evidence="3" id="KW-1185">Reference proteome</keyword>
<comment type="caution">
    <text evidence="2">The sequence shown here is derived from an EMBL/GenBank/DDBJ whole genome shotgun (WGS) entry which is preliminary data.</text>
</comment>
<feature type="non-terminal residue" evidence="2">
    <location>
        <position position="95"/>
    </location>
</feature>
<evidence type="ECO:0000313" key="3">
    <source>
        <dbReference type="Proteomes" id="UP000037020"/>
    </source>
</evidence>
<dbReference type="Pfam" id="PF00795">
    <property type="entry name" value="CN_hydrolase"/>
    <property type="match status" value="1"/>
</dbReference>
<gene>
    <name evidence="2" type="ORF">ADK38_40115</name>
</gene>
<reference evidence="2 3" key="1">
    <citation type="submission" date="2015-07" db="EMBL/GenBank/DDBJ databases">
        <authorList>
            <person name="Ju K.-S."/>
            <person name="Doroghazi J.R."/>
            <person name="Metcalf W.W."/>
        </authorList>
    </citation>
    <scope>NUCLEOTIDE SEQUENCE [LARGE SCALE GENOMIC DNA]</scope>
    <source>
        <strain evidence="2 3">NRRL B-3589</strain>
    </source>
</reference>
<evidence type="ECO:0000313" key="2">
    <source>
        <dbReference type="EMBL" id="KOG74799.1"/>
    </source>
</evidence>
<dbReference type="Gene3D" id="3.60.110.10">
    <property type="entry name" value="Carbon-nitrogen hydrolase"/>
    <property type="match status" value="1"/>
</dbReference>
<proteinExistence type="predicted"/>
<dbReference type="Proteomes" id="UP000037020">
    <property type="component" value="Unassembled WGS sequence"/>
</dbReference>
<protein>
    <recommendedName>
        <fullName evidence="1">CN hydrolase domain-containing protein</fullName>
    </recommendedName>
</protein>
<dbReference type="PROSITE" id="PS50263">
    <property type="entry name" value="CN_HYDROLASE"/>
    <property type="match status" value="1"/>
</dbReference>
<accession>A0ABR5IUI9</accession>
<dbReference type="EMBL" id="LGUT01003819">
    <property type="protein sequence ID" value="KOG74799.1"/>
    <property type="molecule type" value="Genomic_DNA"/>
</dbReference>
<dbReference type="InterPro" id="IPR003010">
    <property type="entry name" value="C-N_Hydrolase"/>
</dbReference>
<organism evidence="2 3">
    <name type="scientific">Streptomyces varsoviensis</name>
    <dbReference type="NCBI Taxonomy" id="67373"/>
    <lineage>
        <taxon>Bacteria</taxon>
        <taxon>Bacillati</taxon>
        <taxon>Actinomycetota</taxon>
        <taxon>Actinomycetes</taxon>
        <taxon>Kitasatosporales</taxon>
        <taxon>Streptomycetaceae</taxon>
        <taxon>Streptomyces</taxon>
    </lineage>
</organism>